<reference evidence="1" key="1">
    <citation type="journal article" date="2011" name="Genome Biol.">
        <title>The draft genome of the carcinogenic human liver fluke Clonorchis sinensis.</title>
        <authorList>
            <person name="Wang X."/>
            <person name="Chen W."/>
            <person name="Huang Y."/>
            <person name="Sun J."/>
            <person name="Men J."/>
            <person name="Liu H."/>
            <person name="Luo F."/>
            <person name="Guo L."/>
            <person name="Lv X."/>
            <person name="Deng C."/>
            <person name="Zhou C."/>
            <person name="Fan Y."/>
            <person name="Li X."/>
            <person name="Huang L."/>
            <person name="Hu Y."/>
            <person name="Liang C."/>
            <person name="Hu X."/>
            <person name="Xu J."/>
            <person name="Yu X."/>
        </authorList>
    </citation>
    <scope>NUCLEOTIDE SEQUENCE [LARGE SCALE GENOMIC DNA]</scope>
    <source>
        <strain evidence="1">Henan</strain>
    </source>
</reference>
<name>G7YBH1_CLOSI</name>
<keyword evidence="2" id="KW-1185">Reference proteome</keyword>
<dbReference type="AlphaFoldDB" id="G7YBH1"/>
<dbReference type="Proteomes" id="UP000008909">
    <property type="component" value="Unassembled WGS sequence"/>
</dbReference>
<sequence>GIRRRLVVHLTISPDFNKPPLAFQREEAAHVTIASLKITVVFCKTSYPSTVDAQMDLLVDSKITEKHLRASDSLLEYKSTKRRFPQITILEALLFVVYAGNPPIHSQVLVEFLRTPKNLEVPTLVHFKWMKASCIYERPLTDLVFTVEDIRQLLHKISPFCGYTVAAERQEQNRLGKLGCWMLAIIGDISKVLPNTWTSACYTTQPTSKHWISDKTIAFLEAWRQIPPEMVLKMLLHLIHSTGPQMPLVSETARAKNSAQISGKEEPLTCQLLPIRNAGLQQKGLSNLAIFQPSCFLRVACQLGTEKVLQLSDTILVFHDSTVALDSVYRLVLFNTQQCAPQICEHRALFWLRRQSQKEYAHILFLGHKIVNIVHCTTTGKIVRRQYSDVDRHFTLEFRMAHSVETQSACLQYFQLKNIIKVRLWEIQPVSRQHQINCKRMFVAKFTYLRKNVYGIRTLRCCLLNTSRTSAVRLIIAKSLDTAGIDERMSDNQSVLVTTEVRNQPISAEKRLLDACFQHKELVRIGRQKLDGFRISRLTRHADAVKDPICDDNNERSRYLNTQWKVYNICFKLMCSATLPVSTDIFQYRSIGNEFVKDEILRHRDADFSPLSVGRRLINQVDYLKYLGSIIAAKVQAHQETRTRVDTVRRAFMHLYTIQRKYSEISLRKKLRVYSGPSDVY</sequence>
<evidence type="ECO:0000313" key="2">
    <source>
        <dbReference type="Proteomes" id="UP000008909"/>
    </source>
</evidence>
<reference key="2">
    <citation type="submission" date="2011-10" db="EMBL/GenBank/DDBJ databases">
        <title>The genome and transcriptome sequence of Clonorchis sinensis provide insights into the carcinogenic liver fluke.</title>
        <authorList>
            <person name="Wang X."/>
            <person name="Huang Y."/>
            <person name="Chen W."/>
            <person name="Liu H."/>
            <person name="Guo L."/>
            <person name="Chen Y."/>
            <person name="Luo F."/>
            <person name="Zhou W."/>
            <person name="Sun J."/>
            <person name="Mao Q."/>
            <person name="Liang P."/>
            <person name="Zhou C."/>
            <person name="Tian Y."/>
            <person name="Men J."/>
            <person name="Lv X."/>
            <person name="Huang L."/>
            <person name="Zhou J."/>
            <person name="Hu Y."/>
            <person name="Li R."/>
            <person name="Zhang F."/>
            <person name="Lei H."/>
            <person name="Li X."/>
            <person name="Hu X."/>
            <person name="Liang C."/>
            <person name="Xu J."/>
            <person name="Wu Z."/>
            <person name="Yu X."/>
        </authorList>
    </citation>
    <scope>NUCLEOTIDE SEQUENCE</scope>
    <source>
        <strain>Henan</strain>
    </source>
</reference>
<evidence type="ECO:0000313" key="1">
    <source>
        <dbReference type="EMBL" id="GAA50305.1"/>
    </source>
</evidence>
<organism evidence="1 2">
    <name type="scientific">Clonorchis sinensis</name>
    <name type="common">Chinese liver fluke</name>
    <dbReference type="NCBI Taxonomy" id="79923"/>
    <lineage>
        <taxon>Eukaryota</taxon>
        <taxon>Metazoa</taxon>
        <taxon>Spiralia</taxon>
        <taxon>Lophotrochozoa</taxon>
        <taxon>Platyhelminthes</taxon>
        <taxon>Trematoda</taxon>
        <taxon>Digenea</taxon>
        <taxon>Opisthorchiida</taxon>
        <taxon>Opisthorchiata</taxon>
        <taxon>Opisthorchiidae</taxon>
        <taxon>Clonorchis</taxon>
    </lineage>
</organism>
<protein>
    <submittedName>
        <fullName evidence="1">Uncharacterized protein</fullName>
    </submittedName>
</protein>
<gene>
    <name evidence="1" type="ORF">CLF_104352</name>
</gene>
<feature type="non-terminal residue" evidence="1">
    <location>
        <position position="1"/>
    </location>
</feature>
<accession>G7YBH1</accession>
<proteinExistence type="predicted"/>
<dbReference type="EMBL" id="DF143033">
    <property type="protein sequence ID" value="GAA50305.1"/>
    <property type="molecule type" value="Genomic_DNA"/>
</dbReference>